<protein>
    <submittedName>
        <fullName evidence="2">Uncharacterized protein</fullName>
    </submittedName>
</protein>
<accession>A0A0D2D8U5</accession>
<dbReference type="AlphaFoldDB" id="A0A0D2D8U5"/>
<dbReference type="Proteomes" id="UP000054342">
    <property type="component" value="Unassembled WGS sequence"/>
</dbReference>
<gene>
    <name evidence="2" type="ORF">PV05_03260</name>
</gene>
<evidence type="ECO:0000256" key="1">
    <source>
        <dbReference type="SAM" id="MobiDB-lite"/>
    </source>
</evidence>
<proteinExistence type="predicted"/>
<name>A0A0D2D8U5_9EURO</name>
<evidence type="ECO:0000313" key="2">
    <source>
        <dbReference type="EMBL" id="KIW58762.1"/>
    </source>
</evidence>
<dbReference type="GeneID" id="25325168"/>
<dbReference type="RefSeq" id="XP_013319346.1">
    <property type="nucleotide sequence ID" value="XM_013463892.1"/>
</dbReference>
<dbReference type="EMBL" id="KN847318">
    <property type="protein sequence ID" value="KIW58762.1"/>
    <property type="molecule type" value="Genomic_DNA"/>
</dbReference>
<dbReference type="OrthoDB" id="5201563at2759"/>
<keyword evidence="3" id="KW-1185">Reference proteome</keyword>
<evidence type="ECO:0000313" key="3">
    <source>
        <dbReference type="Proteomes" id="UP000054342"/>
    </source>
</evidence>
<sequence>MNYREFLACHIILWANVNSISLPLKIVKSEPIAEMSATTTANPVSGAVLNILKDYDIHHGNPENPGTPEPPNSQRDTPKPILNPEHWDNEHRRVPPYKPIDKRKRGPERPDGSNPIEVAFIFLMLNGCGLIGRGNSAWRATGGKLNAHIFRYKIGGEW</sequence>
<feature type="region of interest" description="Disordered" evidence="1">
    <location>
        <begin position="57"/>
        <end position="111"/>
    </location>
</feature>
<reference evidence="2 3" key="1">
    <citation type="submission" date="2015-01" db="EMBL/GenBank/DDBJ databases">
        <title>The Genome Sequence of Exophiala xenobiotica CBS118157.</title>
        <authorList>
            <consortium name="The Broad Institute Genomics Platform"/>
            <person name="Cuomo C."/>
            <person name="de Hoog S."/>
            <person name="Gorbushina A."/>
            <person name="Stielow B."/>
            <person name="Teixiera M."/>
            <person name="Abouelleil A."/>
            <person name="Chapman S.B."/>
            <person name="Priest M."/>
            <person name="Young S.K."/>
            <person name="Wortman J."/>
            <person name="Nusbaum C."/>
            <person name="Birren B."/>
        </authorList>
    </citation>
    <scope>NUCLEOTIDE SEQUENCE [LARGE SCALE GENOMIC DNA]</scope>
    <source>
        <strain evidence="2 3">CBS 118157</strain>
    </source>
</reference>
<dbReference type="HOGENOM" id="CLU_141137_1_0_1"/>
<organism evidence="2 3">
    <name type="scientific">Exophiala xenobiotica</name>
    <dbReference type="NCBI Taxonomy" id="348802"/>
    <lineage>
        <taxon>Eukaryota</taxon>
        <taxon>Fungi</taxon>
        <taxon>Dikarya</taxon>
        <taxon>Ascomycota</taxon>
        <taxon>Pezizomycotina</taxon>
        <taxon>Eurotiomycetes</taxon>
        <taxon>Chaetothyriomycetidae</taxon>
        <taxon>Chaetothyriales</taxon>
        <taxon>Herpotrichiellaceae</taxon>
        <taxon>Exophiala</taxon>
    </lineage>
</organism>